<keyword evidence="1" id="KW-1133">Transmembrane helix</keyword>
<protein>
    <recommendedName>
        <fullName evidence="2">Alpha-carbonic anhydrase domain-containing protein</fullName>
    </recommendedName>
</protein>
<dbReference type="PANTHER" id="PTHR18952:SF276">
    <property type="entry name" value="CHROMOSOME UNDETERMINED SCAFFOLD_53, WHOLE GENOME SHOTGUN SEQUENCE"/>
    <property type="match status" value="1"/>
</dbReference>
<dbReference type="GO" id="GO:0004089">
    <property type="term" value="F:carbonate dehydratase activity"/>
    <property type="evidence" value="ECO:0007669"/>
    <property type="project" value="InterPro"/>
</dbReference>
<dbReference type="Gene3D" id="3.10.200.10">
    <property type="entry name" value="Alpha carbonic anhydrase"/>
    <property type="match status" value="1"/>
</dbReference>
<evidence type="ECO:0000256" key="1">
    <source>
        <dbReference type="SAM" id="Phobius"/>
    </source>
</evidence>
<proteinExistence type="predicted"/>
<dbReference type="SUPFAM" id="SSF51069">
    <property type="entry name" value="Carbonic anhydrase"/>
    <property type="match status" value="1"/>
</dbReference>
<dbReference type="SMART" id="SM01057">
    <property type="entry name" value="Carb_anhydrase"/>
    <property type="match status" value="1"/>
</dbReference>
<sequence length="346" mass="37681">MSIYSSTGLNSQWTGNCNGPNQSPINLSQSFAKPCDVLCELVFDEAYTTTASVSVNAIGLVLTNQAGLGTCKFNGEGYTCNALVVNHPSHHTIENIQADAEVIAIFQNPTGKFLLVSSLVRVNPAPTPSSSFLNAFISYANKDTFTTVQLGSDWTMGMMVPTTGAYYVYDGTFPFPECNHVKWVVFNSMINMDATDFAMLTKNGPAGSRPLQPLGDREVYFNSADHLAGGVMPHDNKIYLRLRPAKGIKVGAGNDVKPVKSVPIADKKEDKNSVVAQIKDWLHGQVSTNGYIAMIDGALMILAIVIALYFAVYRHREFSSLMMLSPIAIGFGRWIRSFFISPTPNV</sequence>
<accession>A0A6C0AJF7</accession>
<organism evidence="3">
    <name type="scientific">viral metagenome</name>
    <dbReference type="NCBI Taxonomy" id="1070528"/>
    <lineage>
        <taxon>unclassified sequences</taxon>
        <taxon>metagenomes</taxon>
        <taxon>organismal metagenomes</taxon>
    </lineage>
</organism>
<reference evidence="3" key="1">
    <citation type="journal article" date="2020" name="Nature">
        <title>Giant virus diversity and host interactions through global metagenomics.</title>
        <authorList>
            <person name="Schulz F."/>
            <person name="Roux S."/>
            <person name="Paez-Espino D."/>
            <person name="Jungbluth S."/>
            <person name="Walsh D.A."/>
            <person name="Denef V.J."/>
            <person name="McMahon K.D."/>
            <person name="Konstantinidis K.T."/>
            <person name="Eloe-Fadrosh E.A."/>
            <person name="Kyrpides N.C."/>
            <person name="Woyke T."/>
        </authorList>
    </citation>
    <scope>NUCLEOTIDE SEQUENCE</scope>
    <source>
        <strain evidence="3">GVMAG-S-1035237-23</strain>
    </source>
</reference>
<dbReference type="AlphaFoldDB" id="A0A6C0AJF7"/>
<keyword evidence="1" id="KW-0472">Membrane</keyword>
<dbReference type="GO" id="GO:0008270">
    <property type="term" value="F:zinc ion binding"/>
    <property type="evidence" value="ECO:0007669"/>
    <property type="project" value="InterPro"/>
</dbReference>
<dbReference type="InterPro" id="IPR023561">
    <property type="entry name" value="Carbonic_anhydrase_a-class"/>
</dbReference>
<feature type="domain" description="Alpha-carbonic anhydrase" evidence="2">
    <location>
        <begin position="1"/>
        <end position="223"/>
    </location>
</feature>
<dbReference type="PROSITE" id="PS51144">
    <property type="entry name" value="ALPHA_CA_2"/>
    <property type="match status" value="1"/>
</dbReference>
<dbReference type="GO" id="GO:0006730">
    <property type="term" value="P:one-carbon metabolic process"/>
    <property type="evidence" value="ECO:0007669"/>
    <property type="project" value="TreeGrafter"/>
</dbReference>
<evidence type="ECO:0000313" key="3">
    <source>
        <dbReference type="EMBL" id="QHS79465.1"/>
    </source>
</evidence>
<evidence type="ECO:0000259" key="2">
    <source>
        <dbReference type="PROSITE" id="PS51144"/>
    </source>
</evidence>
<name>A0A6C0AJF7_9ZZZZ</name>
<feature type="transmembrane region" description="Helical" evidence="1">
    <location>
        <begin position="291"/>
        <end position="313"/>
    </location>
</feature>
<dbReference type="EMBL" id="MN740643">
    <property type="protein sequence ID" value="QHS79465.1"/>
    <property type="molecule type" value="Genomic_DNA"/>
</dbReference>
<keyword evidence="1" id="KW-0812">Transmembrane</keyword>
<dbReference type="InterPro" id="IPR036398">
    <property type="entry name" value="CA_dom_sf"/>
</dbReference>
<dbReference type="InterPro" id="IPR001148">
    <property type="entry name" value="CA_dom"/>
</dbReference>
<dbReference type="Pfam" id="PF00194">
    <property type="entry name" value="Carb_anhydrase"/>
    <property type="match status" value="1"/>
</dbReference>
<dbReference type="PANTHER" id="PTHR18952">
    <property type="entry name" value="CARBONIC ANHYDRASE"/>
    <property type="match status" value="1"/>
</dbReference>